<comment type="caution">
    <text evidence="3">The sequence shown here is derived from an EMBL/GenBank/DDBJ whole genome shotgun (WGS) entry which is preliminary data.</text>
</comment>
<dbReference type="EMBL" id="JROM01000045">
    <property type="protein sequence ID" value="KHE73820.1"/>
    <property type="molecule type" value="Genomic_DNA"/>
</dbReference>
<dbReference type="GO" id="GO:0003677">
    <property type="term" value="F:DNA binding"/>
    <property type="evidence" value="ECO:0007669"/>
    <property type="project" value="InterPro"/>
</dbReference>
<sequence length="85" mass="9338">MSALRRAFTELRAESGMTYDELAEISGLSRRTLLNIGAGTYRGDLRTWLILTRALGLSLDSTLSPVWGSDDPRKEPGAQDGRRGL</sequence>
<evidence type="ECO:0000259" key="2">
    <source>
        <dbReference type="PROSITE" id="PS50943"/>
    </source>
</evidence>
<evidence type="ECO:0000313" key="3">
    <source>
        <dbReference type="EMBL" id="KHE73820.1"/>
    </source>
</evidence>
<dbReference type="PROSITE" id="PS50943">
    <property type="entry name" value="HTH_CROC1"/>
    <property type="match status" value="1"/>
</dbReference>
<dbReference type="InterPro" id="IPR010982">
    <property type="entry name" value="Lambda_DNA-bd_dom_sf"/>
</dbReference>
<feature type="region of interest" description="Disordered" evidence="1">
    <location>
        <begin position="62"/>
        <end position="85"/>
    </location>
</feature>
<dbReference type="Proteomes" id="UP000030664">
    <property type="component" value="Unassembled WGS sequence"/>
</dbReference>
<feature type="compositionally biased region" description="Basic and acidic residues" evidence="1">
    <location>
        <begin position="70"/>
        <end position="85"/>
    </location>
</feature>
<dbReference type="eggNOG" id="ENOG50329S0">
    <property type="taxonomic scope" value="Bacteria"/>
</dbReference>
<dbReference type="SMART" id="SM00530">
    <property type="entry name" value="HTH_XRE"/>
    <property type="match status" value="1"/>
</dbReference>
<dbReference type="Pfam" id="PF01381">
    <property type="entry name" value="HTH_3"/>
    <property type="match status" value="1"/>
</dbReference>
<dbReference type="CDD" id="cd00093">
    <property type="entry name" value="HTH_XRE"/>
    <property type="match status" value="1"/>
</dbReference>
<proteinExistence type="predicted"/>
<dbReference type="Gene3D" id="1.10.260.40">
    <property type="entry name" value="lambda repressor-like DNA-binding domains"/>
    <property type="match status" value="1"/>
</dbReference>
<accession>A0A0B0DAL6</accession>
<dbReference type="STRING" id="223184.AS25_10320"/>
<gene>
    <name evidence="3" type="ORF">AS25_10320</name>
</gene>
<evidence type="ECO:0000256" key="1">
    <source>
        <dbReference type="SAM" id="MobiDB-lite"/>
    </source>
</evidence>
<name>A0A0B0DAL6_9MICC</name>
<dbReference type="AlphaFoldDB" id="A0A0B0DAL6"/>
<dbReference type="RefSeq" id="WP_035964891.1">
    <property type="nucleotide sequence ID" value="NZ_JROM01000045.1"/>
</dbReference>
<protein>
    <recommendedName>
        <fullName evidence="2">HTH cro/C1-type domain-containing protein</fullName>
    </recommendedName>
</protein>
<evidence type="ECO:0000313" key="4">
    <source>
        <dbReference type="Proteomes" id="UP000030664"/>
    </source>
</evidence>
<organism evidence="3 4">
    <name type="scientific">Kocuria marina</name>
    <dbReference type="NCBI Taxonomy" id="223184"/>
    <lineage>
        <taxon>Bacteria</taxon>
        <taxon>Bacillati</taxon>
        <taxon>Actinomycetota</taxon>
        <taxon>Actinomycetes</taxon>
        <taxon>Micrococcales</taxon>
        <taxon>Micrococcaceae</taxon>
        <taxon>Kocuria</taxon>
    </lineage>
</organism>
<dbReference type="SUPFAM" id="SSF47413">
    <property type="entry name" value="lambda repressor-like DNA-binding domains"/>
    <property type="match status" value="1"/>
</dbReference>
<dbReference type="InterPro" id="IPR001387">
    <property type="entry name" value="Cro/C1-type_HTH"/>
</dbReference>
<reference evidence="3 4" key="1">
    <citation type="submission" date="2014-09" db="EMBL/GenBank/DDBJ databases">
        <title>High-quality draft genome sequence of Kocuria marina SO9-6, an actinobacterium isolated from a copper mine.</title>
        <authorList>
            <person name="Castro D.B."/>
            <person name="Pereira L.B."/>
            <person name="Silva M.V."/>
            <person name="Silva B.P."/>
            <person name="Zanardi B.R."/>
            <person name="Carlos C."/>
            <person name="Belgini D.R."/>
            <person name="Limache E.G."/>
            <person name="Lacerda G.V."/>
            <person name="Nery M.B."/>
            <person name="Gomes M.B."/>
            <person name="Souza S."/>
            <person name="Silva T.M."/>
            <person name="Rodrigues V.D."/>
            <person name="Paulino L.C."/>
            <person name="Vicentini R."/>
            <person name="Ferraz L.F."/>
            <person name="Ottoboni L.M."/>
        </authorList>
    </citation>
    <scope>NUCLEOTIDE SEQUENCE [LARGE SCALE GENOMIC DNA]</scope>
    <source>
        <strain evidence="3 4">SO9-6</strain>
    </source>
</reference>
<feature type="domain" description="HTH cro/C1-type" evidence="2">
    <location>
        <begin position="10"/>
        <end position="63"/>
    </location>
</feature>